<dbReference type="EC" id="4.2.1.19" evidence="12"/>
<evidence type="ECO:0000313" key="13">
    <source>
        <dbReference type="EMBL" id="QCI19220.1"/>
    </source>
</evidence>
<dbReference type="GO" id="GO:0005737">
    <property type="term" value="C:cytoplasm"/>
    <property type="evidence" value="ECO:0007669"/>
    <property type="project" value="UniProtKB-SubCell"/>
</dbReference>
<dbReference type="OrthoDB" id="9790411at2"/>
<evidence type="ECO:0000256" key="11">
    <source>
        <dbReference type="ARBA" id="ARBA00023268"/>
    </source>
</evidence>
<evidence type="ECO:0000256" key="4">
    <source>
        <dbReference type="ARBA" id="ARBA00022605"/>
    </source>
</evidence>
<dbReference type="InterPro" id="IPR006543">
    <property type="entry name" value="Histidinol-phos"/>
</dbReference>
<evidence type="ECO:0000256" key="10">
    <source>
        <dbReference type="ARBA" id="ARBA00023239"/>
    </source>
</evidence>
<dbReference type="RefSeq" id="WP_158341627.1">
    <property type="nucleotide sequence ID" value="NZ_CP033012.1"/>
</dbReference>
<accession>A0A4D6XYW8</accession>
<dbReference type="GO" id="GO:0046872">
    <property type="term" value="F:metal ion binding"/>
    <property type="evidence" value="ECO:0007669"/>
    <property type="project" value="UniProtKB-KW"/>
</dbReference>
<keyword evidence="7" id="KW-0862">Zinc</keyword>
<keyword evidence="9 12" id="KW-0368">Histidine biosynthesis</keyword>
<dbReference type="FunFam" id="3.30.230.40:FF:000003">
    <property type="entry name" value="Imidazoleglycerol-phosphate dehydratase HisB"/>
    <property type="match status" value="1"/>
</dbReference>
<dbReference type="GO" id="GO:0004424">
    <property type="term" value="F:imidazoleglycerol-phosphate dehydratase activity"/>
    <property type="evidence" value="ECO:0007669"/>
    <property type="project" value="UniProtKB-UniRule"/>
</dbReference>
<evidence type="ECO:0000256" key="5">
    <source>
        <dbReference type="ARBA" id="ARBA00022723"/>
    </source>
</evidence>
<dbReference type="NCBIfam" id="TIGR01656">
    <property type="entry name" value="Histidinol-ppas"/>
    <property type="match status" value="1"/>
</dbReference>
<evidence type="ECO:0000256" key="3">
    <source>
        <dbReference type="ARBA" id="ARBA00022490"/>
    </source>
</evidence>
<reference evidence="13 14" key="1">
    <citation type="submission" date="2018-10" db="EMBL/GenBank/DDBJ databases">
        <title>Comparative functional genomics of the obligate endosymbiont Buchnera aphidicola.</title>
        <authorList>
            <person name="Chong R.A."/>
        </authorList>
    </citation>
    <scope>NUCLEOTIDE SEQUENCE [LARGE SCALE GENOMIC DNA]</scope>
    <source>
        <strain evidence="13 14">Aoe</strain>
    </source>
</reference>
<dbReference type="InterPro" id="IPR036412">
    <property type="entry name" value="HAD-like_sf"/>
</dbReference>
<dbReference type="InterPro" id="IPR023214">
    <property type="entry name" value="HAD_sf"/>
</dbReference>
<dbReference type="InterPro" id="IPR020565">
    <property type="entry name" value="ImidazoleglycerP_deHydtase_CS"/>
</dbReference>
<organism evidence="13 14">
    <name type="scientific">Buchnera aphidicola</name>
    <name type="common">Anoecia oenotherae</name>
    <dbReference type="NCBI Taxonomy" id="1241833"/>
    <lineage>
        <taxon>Bacteria</taxon>
        <taxon>Pseudomonadati</taxon>
        <taxon>Pseudomonadota</taxon>
        <taxon>Gammaproteobacteria</taxon>
        <taxon>Enterobacterales</taxon>
        <taxon>Erwiniaceae</taxon>
        <taxon>Buchnera</taxon>
    </lineage>
</organism>
<dbReference type="HAMAP" id="MF_00076">
    <property type="entry name" value="HisB"/>
    <property type="match status" value="1"/>
</dbReference>
<evidence type="ECO:0000256" key="6">
    <source>
        <dbReference type="ARBA" id="ARBA00022801"/>
    </source>
</evidence>
<keyword evidence="11" id="KW-0511">Multifunctional enzyme</keyword>
<dbReference type="InterPro" id="IPR000807">
    <property type="entry name" value="ImidazoleglycerolP_deHydtase"/>
</dbReference>
<keyword evidence="14" id="KW-1185">Reference proteome</keyword>
<dbReference type="PROSITE" id="PS00955">
    <property type="entry name" value="IGP_DEHYDRATASE_2"/>
    <property type="match status" value="1"/>
</dbReference>
<comment type="catalytic activity">
    <reaction evidence="12">
        <text>D-erythro-1-(imidazol-4-yl)glycerol 3-phosphate = 3-(imidazol-4-yl)-2-oxopropyl phosphate + H2O</text>
        <dbReference type="Rhea" id="RHEA:11040"/>
        <dbReference type="ChEBI" id="CHEBI:15377"/>
        <dbReference type="ChEBI" id="CHEBI:57766"/>
        <dbReference type="ChEBI" id="CHEBI:58278"/>
        <dbReference type="EC" id="4.2.1.19"/>
    </reaction>
</comment>
<dbReference type="InterPro" id="IPR038494">
    <property type="entry name" value="IGPD_sf"/>
</dbReference>
<dbReference type="NCBIfam" id="TIGR01662">
    <property type="entry name" value="HAD-SF-IIIA"/>
    <property type="match status" value="1"/>
</dbReference>
<keyword evidence="3 12" id="KW-0963">Cytoplasm</keyword>
<keyword evidence="6 13" id="KW-0378">Hydrolase</keyword>
<evidence type="ECO:0000256" key="1">
    <source>
        <dbReference type="ARBA" id="ARBA00005047"/>
    </source>
</evidence>
<comment type="similarity">
    <text evidence="12">Belongs to the imidazoleglycerol-phosphate dehydratase family.</text>
</comment>
<dbReference type="PANTHER" id="PTHR23133:SF2">
    <property type="entry name" value="IMIDAZOLEGLYCEROL-PHOSPHATE DEHYDRATASE"/>
    <property type="match status" value="1"/>
</dbReference>
<evidence type="ECO:0000256" key="8">
    <source>
        <dbReference type="ARBA" id="ARBA00022842"/>
    </source>
</evidence>
<dbReference type="FunFam" id="3.30.230.40:FF:000001">
    <property type="entry name" value="Imidazoleglycerol-phosphate dehydratase HisB"/>
    <property type="match status" value="1"/>
</dbReference>
<keyword evidence="8" id="KW-0460">Magnesium</keyword>
<keyword evidence="10 12" id="KW-0456">Lyase</keyword>
<dbReference type="NCBIfam" id="NF003937">
    <property type="entry name" value="PRK05446.1"/>
    <property type="match status" value="1"/>
</dbReference>
<dbReference type="InterPro" id="IPR020568">
    <property type="entry name" value="Ribosomal_Su5_D2-typ_SF"/>
</dbReference>
<keyword evidence="4 12" id="KW-0028">Amino-acid biosynthesis</keyword>
<dbReference type="AlphaFoldDB" id="A0A4D6XYW8"/>
<protein>
    <recommendedName>
        <fullName evidence="2 12">Imidazoleglycerol-phosphate dehydratase</fullName>
        <shortName evidence="12">IGPD</shortName>
        <ecNumber evidence="12">4.2.1.19</ecNumber>
    </recommendedName>
</protein>
<name>A0A4D6XYW8_9GAMM</name>
<dbReference type="InterPro" id="IPR006549">
    <property type="entry name" value="HAD-SF_hydro_IIIA"/>
</dbReference>
<evidence type="ECO:0000256" key="2">
    <source>
        <dbReference type="ARBA" id="ARBA00016664"/>
    </source>
</evidence>
<dbReference type="Pfam" id="PF13242">
    <property type="entry name" value="Hydrolase_like"/>
    <property type="match status" value="1"/>
</dbReference>
<dbReference type="EMBL" id="CP033012">
    <property type="protein sequence ID" value="QCI19220.1"/>
    <property type="molecule type" value="Genomic_DNA"/>
</dbReference>
<sequence>MLKKVLFIDRDGTLISEPKMDFQVDSIQKLEFEPYVISSLLELKQHNYIFIIVTNQDGLGSLNFPLSNFYMPHNFMINIFKSQGIIFDQVLICPHTLQKNCSCRKPKLKLIEPWLKKNTIDKKNSYVIGDRNTDIEFAKNIGIPGFLYNREKNGWSSIKKKIIYNRFAKIIRNTKETHISITIKLNSNKNSTINTGIKFFDHMLEQISIHGNLYFNVQCTQKIDPDDHHLIEDTGIVIGQTLRKILKNKIGLERYGFTLPMDECIAKCIMDISGRPFLKFNAIFKYQKIGDLSTEMIEHFFYSLSYSMKITLHIKAKGKNDHHIAESLFKVFGKTLYQATKINKKILTPSSKGIL</sequence>
<dbReference type="UniPathway" id="UPA00031">
    <property type="reaction ID" value="UER00011"/>
</dbReference>
<dbReference type="CDD" id="cd07503">
    <property type="entry name" value="HAD_HisB-N"/>
    <property type="match status" value="1"/>
</dbReference>
<dbReference type="GO" id="GO:0000105">
    <property type="term" value="P:L-histidine biosynthetic process"/>
    <property type="evidence" value="ECO:0007669"/>
    <property type="project" value="UniProtKB-UniRule"/>
</dbReference>
<evidence type="ECO:0000313" key="14">
    <source>
        <dbReference type="Proteomes" id="UP000298677"/>
    </source>
</evidence>
<comment type="subcellular location">
    <subcellularLocation>
        <location evidence="12">Cytoplasm</location>
    </subcellularLocation>
</comment>
<dbReference type="InterPro" id="IPR005954">
    <property type="entry name" value="HisB_N"/>
</dbReference>
<dbReference type="SUPFAM" id="SSF54211">
    <property type="entry name" value="Ribosomal protein S5 domain 2-like"/>
    <property type="match status" value="2"/>
</dbReference>
<dbReference type="Gene3D" id="3.40.50.1000">
    <property type="entry name" value="HAD superfamily/HAD-like"/>
    <property type="match status" value="1"/>
</dbReference>
<evidence type="ECO:0000256" key="12">
    <source>
        <dbReference type="HAMAP-Rule" id="MF_00076"/>
    </source>
</evidence>
<dbReference type="SUPFAM" id="SSF56784">
    <property type="entry name" value="HAD-like"/>
    <property type="match status" value="1"/>
</dbReference>
<evidence type="ECO:0000256" key="9">
    <source>
        <dbReference type="ARBA" id="ARBA00023102"/>
    </source>
</evidence>
<dbReference type="CDD" id="cd07914">
    <property type="entry name" value="IGPD"/>
    <property type="match status" value="1"/>
</dbReference>
<dbReference type="Gene3D" id="3.30.230.40">
    <property type="entry name" value="Imidazole glycerol phosphate dehydratase, domain 1"/>
    <property type="match status" value="2"/>
</dbReference>
<dbReference type="Proteomes" id="UP000298677">
    <property type="component" value="Chromosome"/>
</dbReference>
<dbReference type="GO" id="GO:0004401">
    <property type="term" value="F:histidinol-phosphatase activity"/>
    <property type="evidence" value="ECO:0007669"/>
    <property type="project" value="InterPro"/>
</dbReference>
<dbReference type="NCBIfam" id="TIGR01261">
    <property type="entry name" value="hisB_Nterm"/>
    <property type="match status" value="1"/>
</dbReference>
<dbReference type="PANTHER" id="PTHR23133">
    <property type="entry name" value="IMIDAZOLEGLYCEROL-PHOSPHATE DEHYDRATASE HIS7"/>
    <property type="match status" value="1"/>
</dbReference>
<dbReference type="Pfam" id="PF00475">
    <property type="entry name" value="IGPD"/>
    <property type="match status" value="1"/>
</dbReference>
<comment type="pathway">
    <text evidence="1 12">Amino-acid biosynthesis; L-histidine biosynthesis; L-histidine from 5-phospho-alpha-D-ribose 1-diphosphate: step 6/9.</text>
</comment>
<gene>
    <name evidence="12 13" type="primary">hisB</name>
    <name evidence="13" type="ORF">D9V65_00440</name>
</gene>
<keyword evidence="5" id="KW-0479">Metal-binding</keyword>
<evidence type="ECO:0000256" key="7">
    <source>
        <dbReference type="ARBA" id="ARBA00022833"/>
    </source>
</evidence>
<proteinExistence type="inferred from homology"/>